<keyword evidence="9" id="KW-1185">Reference proteome</keyword>
<proteinExistence type="predicted"/>
<evidence type="ECO:0000313" key="8">
    <source>
        <dbReference type="EMBL" id="KAE8732207.1"/>
    </source>
</evidence>
<evidence type="ECO:0000256" key="5">
    <source>
        <dbReference type="ARBA" id="ARBA00022991"/>
    </source>
</evidence>
<keyword evidence="3" id="KW-0285">Flavoprotein</keyword>
<sequence>MSNMDSKLGLIQQSFNSRYFEWVWEPLDELSDNFTIANPSISGHPIVFASRNFLKMLGYSQEEVIFQNENIFQGPKTNGRAVMETREANREERGIQMNLVNYRKDGMPFWMLFHMSLVFGKEDWRVIHFVAVQVPITRRKRGNGGVSLSEEASS</sequence>
<dbReference type="AlphaFoldDB" id="A0A6A3CUL6"/>
<evidence type="ECO:0000259" key="7">
    <source>
        <dbReference type="Pfam" id="PF13426"/>
    </source>
</evidence>
<dbReference type="PANTHER" id="PTHR47429">
    <property type="entry name" value="PROTEIN TWIN LOV 1"/>
    <property type="match status" value="1"/>
</dbReference>
<gene>
    <name evidence="8" type="ORF">F3Y22_tig00002237pilonHSYRG00821</name>
</gene>
<evidence type="ECO:0000256" key="6">
    <source>
        <dbReference type="ARBA" id="ARBA00023170"/>
    </source>
</evidence>
<dbReference type="Proteomes" id="UP000436088">
    <property type="component" value="Unassembled WGS sequence"/>
</dbReference>
<protein>
    <submittedName>
        <fullName evidence="8">Protein TWIN LOV 1</fullName>
    </submittedName>
</protein>
<keyword evidence="5" id="KW-0157">Chromophore</keyword>
<evidence type="ECO:0000256" key="2">
    <source>
        <dbReference type="ARBA" id="ARBA00022606"/>
    </source>
</evidence>
<evidence type="ECO:0000313" key="9">
    <source>
        <dbReference type="Proteomes" id="UP000436088"/>
    </source>
</evidence>
<dbReference type="SUPFAM" id="SSF55785">
    <property type="entry name" value="PYP-like sensor domain (PAS domain)"/>
    <property type="match status" value="1"/>
</dbReference>
<dbReference type="EMBL" id="VEPZ02000167">
    <property type="protein sequence ID" value="KAE8732207.1"/>
    <property type="molecule type" value="Genomic_DNA"/>
</dbReference>
<dbReference type="Pfam" id="PF13426">
    <property type="entry name" value="PAS_9"/>
    <property type="match status" value="1"/>
</dbReference>
<dbReference type="GO" id="GO:0009881">
    <property type="term" value="F:photoreceptor activity"/>
    <property type="evidence" value="ECO:0007669"/>
    <property type="project" value="UniProtKB-KW"/>
</dbReference>
<evidence type="ECO:0000256" key="3">
    <source>
        <dbReference type="ARBA" id="ARBA00022630"/>
    </source>
</evidence>
<name>A0A6A3CUL6_HIBSY</name>
<organism evidence="8 9">
    <name type="scientific">Hibiscus syriacus</name>
    <name type="common">Rose of Sharon</name>
    <dbReference type="NCBI Taxonomy" id="106335"/>
    <lineage>
        <taxon>Eukaryota</taxon>
        <taxon>Viridiplantae</taxon>
        <taxon>Streptophyta</taxon>
        <taxon>Embryophyta</taxon>
        <taxon>Tracheophyta</taxon>
        <taxon>Spermatophyta</taxon>
        <taxon>Magnoliopsida</taxon>
        <taxon>eudicotyledons</taxon>
        <taxon>Gunneridae</taxon>
        <taxon>Pentapetalae</taxon>
        <taxon>rosids</taxon>
        <taxon>malvids</taxon>
        <taxon>Malvales</taxon>
        <taxon>Malvaceae</taxon>
        <taxon>Malvoideae</taxon>
        <taxon>Hibiscus</taxon>
    </lineage>
</organism>
<dbReference type="PANTHER" id="PTHR47429:SF2">
    <property type="entry name" value="PROTEIN TWIN LOV 1"/>
    <property type="match status" value="1"/>
</dbReference>
<dbReference type="Gene3D" id="3.30.450.20">
    <property type="entry name" value="PAS domain"/>
    <property type="match status" value="1"/>
</dbReference>
<evidence type="ECO:0000256" key="4">
    <source>
        <dbReference type="ARBA" id="ARBA00022643"/>
    </source>
</evidence>
<evidence type="ECO:0000256" key="1">
    <source>
        <dbReference type="ARBA" id="ARBA00022543"/>
    </source>
</evidence>
<dbReference type="SMART" id="SM00086">
    <property type="entry name" value="PAC"/>
    <property type="match status" value="1"/>
</dbReference>
<dbReference type="InterPro" id="IPR035965">
    <property type="entry name" value="PAS-like_dom_sf"/>
</dbReference>
<dbReference type="GO" id="GO:0009637">
    <property type="term" value="P:response to blue light"/>
    <property type="evidence" value="ECO:0007669"/>
    <property type="project" value="UniProtKB-ARBA"/>
</dbReference>
<feature type="domain" description="PAS" evidence="7">
    <location>
        <begin position="44"/>
        <end position="137"/>
    </location>
</feature>
<keyword evidence="2" id="KW-0716">Sensory transduction</keyword>
<dbReference type="NCBIfam" id="TIGR00229">
    <property type="entry name" value="sensory_box"/>
    <property type="match status" value="1"/>
</dbReference>
<keyword evidence="6" id="KW-0675">Receptor</keyword>
<dbReference type="CDD" id="cd00130">
    <property type="entry name" value="PAS"/>
    <property type="match status" value="1"/>
</dbReference>
<dbReference type="InterPro" id="IPR001610">
    <property type="entry name" value="PAC"/>
</dbReference>
<keyword evidence="4" id="KW-0288">FMN</keyword>
<accession>A0A6A3CUL6</accession>
<dbReference type="GO" id="GO:0005634">
    <property type="term" value="C:nucleus"/>
    <property type="evidence" value="ECO:0007669"/>
    <property type="project" value="TreeGrafter"/>
</dbReference>
<reference evidence="8" key="1">
    <citation type="submission" date="2019-09" db="EMBL/GenBank/DDBJ databases">
        <title>Draft genome information of white flower Hibiscus syriacus.</title>
        <authorList>
            <person name="Kim Y.-M."/>
        </authorList>
    </citation>
    <scope>NUCLEOTIDE SEQUENCE [LARGE SCALE GENOMIC DNA]</scope>
    <source>
        <strain evidence="8">YM2019G1</strain>
    </source>
</reference>
<dbReference type="InterPro" id="IPR000014">
    <property type="entry name" value="PAS"/>
</dbReference>
<keyword evidence="1" id="KW-0600">Photoreceptor protein</keyword>
<comment type="caution">
    <text evidence="8">The sequence shown here is derived from an EMBL/GenBank/DDBJ whole genome shotgun (WGS) entry which is preliminary data.</text>
</comment>